<organism evidence="2 3">
    <name type="scientific">Lentibacillus populi</name>
    <dbReference type="NCBI Taxonomy" id="1827502"/>
    <lineage>
        <taxon>Bacteria</taxon>
        <taxon>Bacillati</taxon>
        <taxon>Bacillota</taxon>
        <taxon>Bacilli</taxon>
        <taxon>Bacillales</taxon>
        <taxon>Bacillaceae</taxon>
        <taxon>Lentibacillus</taxon>
    </lineage>
</organism>
<proteinExistence type="predicted"/>
<reference evidence="2" key="2">
    <citation type="submission" date="2020-09" db="EMBL/GenBank/DDBJ databases">
        <authorList>
            <person name="Sun Q."/>
            <person name="Zhou Y."/>
        </authorList>
    </citation>
    <scope>NUCLEOTIDE SEQUENCE</scope>
    <source>
        <strain evidence="2">CGMCC 1.15454</strain>
    </source>
</reference>
<evidence type="ECO:0000259" key="1">
    <source>
        <dbReference type="Pfam" id="PF12146"/>
    </source>
</evidence>
<dbReference type="RefSeq" id="WP_188724787.1">
    <property type="nucleotide sequence ID" value="NZ_BMJD01000006.1"/>
</dbReference>
<dbReference type="GO" id="GO:0016787">
    <property type="term" value="F:hydrolase activity"/>
    <property type="evidence" value="ECO:0007669"/>
    <property type="project" value="UniProtKB-KW"/>
</dbReference>
<dbReference type="PANTHER" id="PTHR11614">
    <property type="entry name" value="PHOSPHOLIPASE-RELATED"/>
    <property type="match status" value="1"/>
</dbReference>
<dbReference type="Pfam" id="PF12146">
    <property type="entry name" value="Hydrolase_4"/>
    <property type="match status" value="1"/>
</dbReference>
<gene>
    <name evidence="2" type="ORF">GCM10011409_11730</name>
</gene>
<reference evidence="2" key="1">
    <citation type="journal article" date="2014" name="Int. J. Syst. Evol. Microbiol.">
        <title>Complete genome sequence of Corynebacterium casei LMG S-19264T (=DSM 44701T), isolated from a smear-ripened cheese.</title>
        <authorList>
            <consortium name="US DOE Joint Genome Institute (JGI-PGF)"/>
            <person name="Walter F."/>
            <person name="Albersmeier A."/>
            <person name="Kalinowski J."/>
            <person name="Ruckert C."/>
        </authorList>
    </citation>
    <scope>NUCLEOTIDE SEQUENCE</scope>
    <source>
        <strain evidence="2">CGMCC 1.15454</strain>
    </source>
</reference>
<keyword evidence="2" id="KW-0378">Hydrolase</keyword>
<dbReference type="InterPro" id="IPR029058">
    <property type="entry name" value="AB_hydrolase_fold"/>
</dbReference>
<feature type="domain" description="Serine aminopeptidase S33" evidence="1">
    <location>
        <begin position="26"/>
        <end position="286"/>
    </location>
</feature>
<dbReference type="Gene3D" id="3.40.50.1820">
    <property type="entry name" value="alpha/beta hydrolase"/>
    <property type="match status" value="1"/>
</dbReference>
<dbReference type="SUPFAM" id="SSF53474">
    <property type="entry name" value="alpha/beta-Hydrolases"/>
    <property type="match status" value="1"/>
</dbReference>
<protein>
    <submittedName>
        <fullName evidence="2">Alpha/beta hydrolase</fullName>
    </submittedName>
</protein>
<comment type="caution">
    <text evidence="2">The sequence shown here is derived from an EMBL/GenBank/DDBJ whole genome shotgun (WGS) entry which is preliminary data.</text>
</comment>
<dbReference type="AlphaFoldDB" id="A0A9W5TWD1"/>
<sequence length="305" mass="34654">MEREYWLPMNDGTEVYLKKWYEENRKPKAIIQFAHGMVEHINRYKDFAKFLVAQDIFVYGNDHRGHGKTGDKQGMLGYLADESGFSKTAEDLYTITKHIKQELPGTPIFLLGHSMGSFLARTYIQTHSNEIAGVILAGTGFYPPLTSYTGRKIASLLPPKKPSKVMNFIAFGTFNKRIRPKETAFDWLTSDAKIVQTYMDDPYCGYIPTAQFFVDLMTGLSTIHDQKGNQMIRNDLPMLLISGDADPVGSYGKGIWKTANMYAKADLENIKVTLFKDGRHEILNESNKAEVYQHVVEWISRNLSA</sequence>
<keyword evidence="3" id="KW-1185">Reference proteome</keyword>
<dbReference type="InterPro" id="IPR051044">
    <property type="entry name" value="MAG_DAG_Lipase"/>
</dbReference>
<evidence type="ECO:0000313" key="3">
    <source>
        <dbReference type="Proteomes" id="UP000621492"/>
    </source>
</evidence>
<accession>A0A9W5TWD1</accession>
<dbReference type="EMBL" id="BMJD01000006">
    <property type="protein sequence ID" value="GGB35965.1"/>
    <property type="molecule type" value="Genomic_DNA"/>
</dbReference>
<evidence type="ECO:0000313" key="2">
    <source>
        <dbReference type="EMBL" id="GGB35965.1"/>
    </source>
</evidence>
<name>A0A9W5TWD1_9BACI</name>
<dbReference type="Proteomes" id="UP000621492">
    <property type="component" value="Unassembled WGS sequence"/>
</dbReference>
<dbReference type="InterPro" id="IPR022742">
    <property type="entry name" value="Hydrolase_4"/>
</dbReference>